<keyword evidence="1" id="KW-1133">Transmembrane helix</keyword>
<proteinExistence type="predicted"/>
<dbReference type="RefSeq" id="WP_186405291.1">
    <property type="nucleotide sequence ID" value="NZ_FLQX01000001.1"/>
</dbReference>
<dbReference type="InterPro" id="IPR045584">
    <property type="entry name" value="Pilin-like"/>
</dbReference>
<dbReference type="Gene3D" id="3.30.700.10">
    <property type="entry name" value="Glycoprotein, Type 4 Pilin"/>
    <property type="match status" value="1"/>
</dbReference>
<dbReference type="STRING" id="1860102.ACCAA_10106"/>
<gene>
    <name evidence="2" type="ORF">ACCAA_10106</name>
</gene>
<dbReference type="NCBIfam" id="TIGR02532">
    <property type="entry name" value="IV_pilin_GFxxxE"/>
    <property type="match status" value="1"/>
</dbReference>
<organism evidence="2 3">
    <name type="scientific">Candidatus Accumulibacter aalborgensis</name>
    <dbReference type="NCBI Taxonomy" id="1860102"/>
    <lineage>
        <taxon>Bacteria</taxon>
        <taxon>Pseudomonadati</taxon>
        <taxon>Pseudomonadota</taxon>
        <taxon>Betaproteobacteria</taxon>
        <taxon>Candidatus Accumulibacter</taxon>
    </lineage>
</organism>
<feature type="transmembrane region" description="Helical" evidence="1">
    <location>
        <begin position="7"/>
        <end position="28"/>
    </location>
</feature>
<protein>
    <submittedName>
        <fullName evidence="2">Prepilin-type N-terminal cleavage/methylation domain-containing protein</fullName>
    </submittedName>
</protein>
<name>A0A1A8XD83_9PROT</name>
<accession>A0A1A8XD83</accession>
<sequence length="155" mass="15700">MESRQQGFTLIELIVVIVILGILSATALPKFFDLSKEARAGVMQGVEAAMRGADTMVYAKSAAAGTTALASSSVTVNGTAVATVYGYAGSATALNSVLTLNPVGDFGVGAIATDGSIQHKKAKDYATAPDTCAVVYVKAADAVTPPTYTLTSTGC</sequence>
<dbReference type="EMBL" id="FLQX01000001">
    <property type="protein sequence ID" value="SBT03169.1"/>
    <property type="molecule type" value="Genomic_DNA"/>
</dbReference>
<reference evidence="2 3" key="1">
    <citation type="submission" date="2016-06" db="EMBL/GenBank/DDBJ databases">
        <authorList>
            <person name="Kjaerup R.B."/>
            <person name="Dalgaard T.S."/>
            <person name="Juul-Madsen H.R."/>
        </authorList>
    </citation>
    <scope>NUCLEOTIDE SEQUENCE [LARGE SCALE GENOMIC DNA]</scope>
    <source>
        <strain evidence="2">3</strain>
    </source>
</reference>
<keyword evidence="1" id="KW-0472">Membrane</keyword>
<dbReference type="InterPro" id="IPR012902">
    <property type="entry name" value="N_methyl_site"/>
</dbReference>
<evidence type="ECO:0000313" key="3">
    <source>
        <dbReference type="Proteomes" id="UP000199169"/>
    </source>
</evidence>
<evidence type="ECO:0000256" key="1">
    <source>
        <dbReference type="SAM" id="Phobius"/>
    </source>
</evidence>
<evidence type="ECO:0000313" key="2">
    <source>
        <dbReference type="EMBL" id="SBT03169.1"/>
    </source>
</evidence>
<keyword evidence="3" id="KW-1185">Reference proteome</keyword>
<dbReference type="SUPFAM" id="SSF54523">
    <property type="entry name" value="Pili subunits"/>
    <property type="match status" value="1"/>
</dbReference>
<dbReference type="PROSITE" id="PS00409">
    <property type="entry name" value="PROKAR_NTER_METHYL"/>
    <property type="match status" value="1"/>
</dbReference>
<keyword evidence="1" id="KW-0812">Transmembrane</keyword>
<dbReference type="Proteomes" id="UP000199169">
    <property type="component" value="Unassembled WGS sequence"/>
</dbReference>
<dbReference type="Pfam" id="PF07963">
    <property type="entry name" value="N_methyl"/>
    <property type="match status" value="1"/>
</dbReference>
<dbReference type="AlphaFoldDB" id="A0A1A8XD83"/>